<evidence type="ECO:0000313" key="5">
    <source>
        <dbReference type="EMBL" id="SPD87216.1"/>
    </source>
</evidence>
<organism evidence="5 6">
    <name type="scientific">Micropruina glycogenica</name>
    <dbReference type="NCBI Taxonomy" id="75385"/>
    <lineage>
        <taxon>Bacteria</taxon>
        <taxon>Bacillati</taxon>
        <taxon>Actinomycetota</taxon>
        <taxon>Actinomycetes</taxon>
        <taxon>Propionibacteriales</taxon>
        <taxon>Nocardioidaceae</taxon>
        <taxon>Micropruina</taxon>
    </lineage>
</organism>
<feature type="domain" description="Cell envelope-related transcriptional attenuator" evidence="4">
    <location>
        <begin position="193"/>
        <end position="375"/>
    </location>
</feature>
<dbReference type="EMBL" id="LT985188">
    <property type="protein sequence ID" value="SPD87216.1"/>
    <property type="molecule type" value="Genomic_DNA"/>
</dbReference>
<dbReference type="Pfam" id="PF03816">
    <property type="entry name" value="LytR_cpsA_psr"/>
    <property type="match status" value="1"/>
</dbReference>
<accession>A0A2N9JHJ2</accession>
<dbReference type="RefSeq" id="WP_231935618.1">
    <property type="nucleotide sequence ID" value="NZ_BAAAGO010000034.1"/>
</dbReference>
<evidence type="ECO:0000259" key="4">
    <source>
        <dbReference type="Pfam" id="PF03816"/>
    </source>
</evidence>
<keyword evidence="3" id="KW-0812">Transmembrane</keyword>
<dbReference type="InterPro" id="IPR004474">
    <property type="entry name" value="LytR_CpsA_psr"/>
</dbReference>
<feature type="transmembrane region" description="Helical" evidence="3">
    <location>
        <begin position="60"/>
        <end position="82"/>
    </location>
</feature>
<evidence type="ECO:0000256" key="1">
    <source>
        <dbReference type="ARBA" id="ARBA00006068"/>
    </source>
</evidence>
<feature type="transmembrane region" description="Helical" evidence="3">
    <location>
        <begin position="94"/>
        <end position="116"/>
    </location>
</feature>
<feature type="compositionally biased region" description="Low complexity" evidence="2">
    <location>
        <begin position="455"/>
        <end position="480"/>
    </location>
</feature>
<evidence type="ECO:0000256" key="3">
    <source>
        <dbReference type="SAM" id="Phobius"/>
    </source>
</evidence>
<comment type="similarity">
    <text evidence="1">Belongs to the LytR/CpsA/Psr (LCP) family.</text>
</comment>
<feature type="region of interest" description="Disordered" evidence="2">
    <location>
        <begin position="447"/>
        <end position="493"/>
    </location>
</feature>
<dbReference type="PANTHER" id="PTHR33392">
    <property type="entry name" value="POLYISOPRENYL-TEICHOIC ACID--PEPTIDOGLYCAN TEICHOIC ACID TRANSFERASE TAGU"/>
    <property type="match status" value="1"/>
</dbReference>
<dbReference type="Proteomes" id="UP000238164">
    <property type="component" value="Chromosome 1"/>
</dbReference>
<keyword evidence="6" id="KW-1185">Reference proteome</keyword>
<dbReference type="InterPro" id="IPR050922">
    <property type="entry name" value="LytR/CpsA/Psr_CW_biosynth"/>
</dbReference>
<dbReference type="AlphaFoldDB" id="A0A2N9JHJ2"/>
<keyword evidence="3" id="KW-1133">Transmembrane helix</keyword>
<dbReference type="NCBIfam" id="TIGR00350">
    <property type="entry name" value="lytR_cpsA_psr"/>
    <property type="match status" value="1"/>
</dbReference>
<evidence type="ECO:0000256" key="2">
    <source>
        <dbReference type="SAM" id="MobiDB-lite"/>
    </source>
</evidence>
<name>A0A2N9JHJ2_9ACTN</name>
<evidence type="ECO:0000313" key="6">
    <source>
        <dbReference type="Proteomes" id="UP000238164"/>
    </source>
</evidence>
<protein>
    <submittedName>
        <fullName evidence="5">Cell envelope-related function transcriptional attenuator common domain-containing protein</fullName>
    </submittedName>
</protein>
<gene>
    <name evidence="5" type="ORF">MPLG2_2186</name>
</gene>
<feature type="region of interest" description="Disordered" evidence="2">
    <location>
        <begin position="1"/>
        <end position="21"/>
    </location>
</feature>
<reference evidence="5 6" key="1">
    <citation type="submission" date="2018-02" db="EMBL/GenBank/DDBJ databases">
        <authorList>
            <person name="Cohen D.B."/>
            <person name="Kent A.D."/>
        </authorList>
    </citation>
    <scope>NUCLEOTIDE SEQUENCE [LARGE SCALE GENOMIC DNA]</scope>
    <source>
        <strain evidence="5">1</strain>
    </source>
</reference>
<dbReference type="PANTHER" id="PTHR33392:SF6">
    <property type="entry name" value="POLYISOPRENYL-TEICHOIC ACID--PEPTIDOGLYCAN TEICHOIC ACID TRANSFERASE TAGU"/>
    <property type="match status" value="1"/>
</dbReference>
<dbReference type="Gene3D" id="3.40.630.190">
    <property type="entry name" value="LCP protein"/>
    <property type="match status" value="1"/>
</dbReference>
<feature type="transmembrane region" description="Helical" evidence="3">
    <location>
        <begin position="128"/>
        <end position="148"/>
    </location>
</feature>
<proteinExistence type="inferred from homology"/>
<keyword evidence="3" id="KW-0472">Membrane</keyword>
<dbReference type="KEGG" id="mgg:MPLG2_2186"/>
<sequence length="493" mass="52375">MTVTTSPRAQAQSSLPPAQARSQGIALRRGLTLLGMTLVVPGSAQLVGGNERLGRAALRVWFSLIGLALVFVVLLLTTRAFAIGLYANPITLTVLRWAALALGLGWALLFVNAWRIANPSAMSTAGKWIVPAVAFALALAVGWGSWTLSNAFEAQRRLVGNVFTGGGKAETSAGRYNVLLLGGDAGADREGLRPDTMIVASIDADTGRTVLFSLPRNLQWAPFPDSSPLKKLYPNGYWCQDQSCLLNAVYTLAMNHKNLYPGVKNPGVQATKEVVGNILGLDINYYALVDLKGFQALIDAVGGITLDVARKVPIGGGTDLTTGRKYPIKGYIGPGKNLHLDGYNALWFARSREGSTDYERMSRQKCVLNAMVKQLNPTTVLTKFQEIAKAGEEIVSTDLPTSQIGTLLDLAAKGRSLPLSSVNFAPPLIKPVKPDFPRIRQIVADKLKASENASDKPAASATASPSGSSSPAASTPAKSKTQTDDLDSVCTVS</sequence>